<protein>
    <submittedName>
        <fullName evidence="2">DNA-binding MarR family transcriptional regulator</fullName>
    </submittedName>
</protein>
<evidence type="ECO:0000313" key="3">
    <source>
        <dbReference type="Proteomes" id="UP000533598"/>
    </source>
</evidence>
<evidence type="ECO:0000313" key="2">
    <source>
        <dbReference type="EMBL" id="MBB4677962.1"/>
    </source>
</evidence>
<accession>A0A7W7FU72</accession>
<dbReference type="PANTHER" id="PTHR33164">
    <property type="entry name" value="TRANSCRIPTIONAL REGULATOR, MARR FAMILY"/>
    <property type="match status" value="1"/>
</dbReference>
<dbReference type="EMBL" id="JACHMH010000001">
    <property type="protein sequence ID" value="MBB4677962.1"/>
    <property type="molecule type" value="Genomic_DNA"/>
</dbReference>
<dbReference type="GO" id="GO:0003677">
    <property type="term" value="F:DNA binding"/>
    <property type="evidence" value="ECO:0007669"/>
    <property type="project" value="UniProtKB-KW"/>
</dbReference>
<dbReference type="PROSITE" id="PS50995">
    <property type="entry name" value="HTH_MARR_2"/>
    <property type="match status" value="1"/>
</dbReference>
<dbReference type="SUPFAM" id="SSF46785">
    <property type="entry name" value="Winged helix' DNA-binding domain"/>
    <property type="match status" value="1"/>
</dbReference>
<comment type="caution">
    <text evidence="2">The sequence shown here is derived from an EMBL/GenBank/DDBJ whole genome shotgun (WGS) entry which is preliminary data.</text>
</comment>
<dbReference type="InterPro" id="IPR036390">
    <property type="entry name" value="WH_DNA-bd_sf"/>
</dbReference>
<dbReference type="Pfam" id="PF12802">
    <property type="entry name" value="MarR_2"/>
    <property type="match status" value="1"/>
</dbReference>
<dbReference type="SMART" id="SM00347">
    <property type="entry name" value="HTH_MARR"/>
    <property type="match status" value="1"/>
</dbReference>
<gene>
    <name evidence="2" type="ORF">HNR67_004080</name>
</gene>
<organism evidence="2 3">
    <name type="scientific">Crossiella cryophila</name>
    <dbReference type="NCBI Taxonomy" id="43355"/>
    <lineage>
        <taxon>Bacteria</taxon>
        <taxon>Bacillati</taxon>
        <taxon>Actinomycetota</taxon>
        <taxon>Actinomycetes</taxon>
        <taxon>Pseudonocardiales</taxon>
        <taxon>Pseudonocardiaceae</taxon>
        <taxon>Crossiella</taxon>
    </lineage>
</organism>
<dbReference type="InterPro" id="IPR000835">
    <property type="entry name" value="HTH_MarR-typ"/>
</dbReference>
<dbReference type="PANTHER" id="PTHR33164:SF95">
    <property type="entry name" value="TRANSCRIPTIONAL REGULATOR"/>
    <property type="match status" value="1"/>
</dbReference>
<dbReference type="Gene3D" id="1.10.10.10">
    <property type="entry name" value="Winged helix-like DNA-binding domain superfamily/Winged helix DNA-binding domain"/>
    <property type="match status" value="1"/>
</dbReference>
<dbReference type="AlphaFoldDB" id="A0A7W7FU72"/>
<name>A0A7W7FU72_9PSEU</name>
<proteinExistence type="predicted"/>
<keyword evidence="2" id="KW-0238">DNA-binding</keyword>
<feature type="domain" description="HTH marR-type" evidence="1">
    <location>
        <begin position="9"/>
        <end position="141"/>
    </location>
</feature>
<dbReference type="Proteomes" id="UP000533598">
    <property type="component" value="Unassembled WGS sequence"/>
</dbReference>
<dbReference type="GO" id="GO:0006950">
    <property type="term" value="P:response to stress"/>
    <property type="evidence" value="ECO:0007669"/>
    <property type="project" value="TreeGrafter"/>
</dbReference>
<reference evidence="2 3" key="1">
    <citation type="submission" date="2020-08" db="EMBL/GenBank/DDBJ databases">
        <title>Sequencing the genomes of 1000 actinobacteria strains.</title>
        <authorList>
            <person name="Klenk H.-P."/>
        </authorList>
    </citation>
    <scope>NUCLEOTIDE SEQUENCE [LARGE SCALE GENOMIC DNA]</scope>
    <source>
        <strain evidence="2 3">DSM 44230</strain>
    </source>
</reference>
<evidence type="ECO:0000259" key="1">
    <source>
        <dbReference type="PROSITE" id="PS50995"/>
    </source>
</evidence>
<dbReference type="PRINTS" id="PR00598">
    <property type="entry name" value="HTHMARR"/>
</dbReference>
<dbReference type="InterPro" id="IPR039422">
    <property type="entry name" value="MarR/SlyA-like"/>
</dbReference>
<keyword evidence="3" id="KW-1185">Reference proteome</keyword>
<dbReference type="InterPro" id="IPR036388">
    <property type="entry name" value="WH-like_DNA-bd_sf"/>
</dbReference>
<sequence length="146" mass="16009">MSEAPHRLSSRPSYLLTQTATHARRLVTEAFTSEGARGYQYRLLATLHEFGPASQADLGRRGNMDRSDVVGTLNELVAQGHADRTPDPADARRNIIHLTAAGEAHLRRLDTALDTAQNQLTAPLSAAERTQLVDLLTRLLAHHTPD</sequence>
<dbReference type="RefSeq" id="WP_185003843.1">
    <property type="nucleotide sequence ID" value="NZ_BAAAUI010000027.1"/>
</dbReference>
<dbReference type="GO" id="GO:0003700">
    <property type="term" value="F:DNA-binding transcription factor activity"/>
    <property type="evidence" value="ECO:0007669"/>
    <property type="project" value="InterPro"/>
</dbReference>